<name>A0ABY7VI14_9GAMM</name>
<accession>A0ABY7VI14</accession>
<evidence type="ECO:0000256" key="3">
    <source>
        <dbReference type="ARBA" id="ARBA00022553"/>
    </source>
</evidence>
<keyword evidence="2" id="KW-0596">Phosphopantetheine</keyword>
<evidence type="ECO:0000313" key="10">
    <source>
        <dbReference type="Proteomes" id="UP001215231"/>
    </source>
</evidence>
<dbReference type="Pfam" id="PF00501">
    <property type="entry name" value="AMP-binding"/>
    <property type="match status" value="1"/>
</dbReference>
<keyword evidence="10" id="KW-1185">Reference proteome</keyword>
<dbReference type="Pfam" id="PF23024">
    <property type="entry name" value="AMP-dom_DIP2-like"/>
    <property type="match status" value="1"/>
</dbReference>
<evidence type="ECO:0000256" key="5">
    <source>
        <dbReference type="ARBA" id="ARBA00022832"/>
    </source>
</evidence>
<reference evidence="9 10" key="1">
    <citation type="journal article" date="2022" name="Mar. Drugs">
        <title>Bioassay-Guided Fractionation Leads to the Detection of Cholic Acid Generated by the Rare Thalassomonas sp.</title>
        <authorList>
            <person name="Pheiffer F."/>
            <person name="Schneider Y.K."/>
            <person name="Hansen E.H."/>
            <person name="Andersen J.H."/>
            <person name="Isaksson J."/>
            <person name="Busche T."/>
            <person name="R C."/>
            <person name="Kalinowski J."/>
            <person name="Zyl L.V."/>
            <person name="Trindade M."/>
        </authorList>
    </citation>
    <scope>NUCLEOTIDE SEQUENCE [LARGE SCALE GENOMIC DNA]</scope>
    <source>
        <strain evidence="9 10">A5K-61T</strain>
    </source>
</reference>
<dbReference type="PANTHER" id="PTHR22754">
    <property type="entry name" value="DISCO-INTERACTING PROTEIN 2 DIP2 -RELATED"/>
    <property type="match status" value="1"/>
</dbReference>
<keyword evidence="5" id="KW-0276">Fatty acid metabolism</keyword>
<evidence type="ECO:0000256" key="1">
    <source>
        <dbReference type="ARBA" id="ARBA00006432"/>
    </source>
</evidence>
<dbReference type="InterPro" id="IPR040097">
    <property type="entry name" value="FAAL/FAAC"/>
</dbReference>
<dbReference type="PROSITE" id="PS00455">
    <property type="entry name" value="AMP_BINDING"/>
    <property type="match status" value="1"/>
</dbReference>
<keyword evidence="3" id="KW-0597">Phosphoprotein</keyword>
<dbReference type="Gene3D" id="3.40.50.12780">
    <property type="entry name" value="N-terminal domain of ligase-like"/>
    <property type="match status" value="1"/>
</dbReference>
<keyword evidence="7" id="KW-0472">Membrane</keyword>
<keyword evidence="4" id="KW-0436">Ligase</keyword>
<dbReference type="SUPFAM" id="SSF47336">
    <property type="entry name" value="ACP-like"/>
    <property type="match status" value="1"/>
</dbReference>
<comment type="similarity">
    <text evidence="1">Belongs to the ATP-dependent AMP-binding enzyme family.</text>
</comment>
<feature type="domain" description="Carrier" evidence="8">
    <location>
        <begin position="595"/>
        <end position="669"/>
    </location>
</feature>
<keyword evidence="7" id="KW-1133">Transmembrane helix</keyword>
<dbReference type="InterPro" id="IPR045851">
    <property type="entry name" value="AMP-bd_C_sf"/>
</dbReference>
<evidence type="ECO:0000259" key="8">
    <source>
        <dbReference type="PROSITE" id="PS50075"/>
    </source>
</evidence>
<dbReference type="PROSITE" id="PS00012">
    <property type="entry name" value="PHOSPHOPANTETHEINE"/>
    <property type="match status" value="1"/>
</dbReference>
<evidence type="ECO:0000313" key="9">
    <source>
        <dbReference type="EMBL" id="WDE12578.1"/>
    </source>
</evidence>
<protein>
    <submittedName>
        <fullName evidence="9">AMP-binding protein</fullName>
    </submittedName>
</protein>
<dbReference type="InterPro" id="IPR000873">
    <property type="entry name" value="AMP-dep_synth/lig_dom"/>
</dbReference>
<dbReference type="Pfam" id="PF00550">
    <property type="entry name" value="PP-binding"/>
    <property type="match status" value="1"/>
</dbReference>
<dbReference type="InterPro" id="IPR042099">
    <property type="entry name" value="ANL_N_sf"/>
</dbReference>
<dbReference type="InterPro" id="IPR025110">
    <property type="entry name" value="AMP-bd_C"/>
</dbReference>
<keyword evidence="6" id="KW-0443">Lipid metabolism</keyword>
<dbReference type="SUPFAM" id="SSF56801">
    <property type="entry name" value="Acetyl-CoA synthetase-like"/>
    <property type="match status" value="1"/>
</dbReference>
<dbReference type="InterPro" id="IPR036736">
    <property type="entry name" value="ACP-like_sf"/>
</dbReference>
<dbReference type="Proteomes" id="UP001215231">
    <property type="component" value="Chromosome"/>
</dbReference>
<dbReference type="InterPro" id="IPR020845">
    <property type="entry name" value="AMP-binding_CS"/>
</dbReference>
<evidence type="ECO:0000256" key="2">
    <source>
        <dbReference type="ARBA" id="ARBA00022450"/>
    </source>
</evidence>
<dbReference type="PANTHER" id="PTHR22754:SF32">
    <property type="entry name" value="DISCO-INTERACTING PROTEIN 2"/>
    <property type="match status" value="1"/>
</dbReference>
<dbReference type="InterPro" id="IPR006162">
    <property type="entry name" value="Ppantetheine_attach_site"/>
</dbReference>
<evidence type="ECO:0000256" key="6">
    <source>
        <dbReference type="ARBA" id="ARBA00023098"/>
    </source>
</evidence>
<gene>
    <name evidence="9" type="ORF">H3N35_03615</name>
</gene>
<dbReference type="Gene3D" id="1.10.1200.10">
    <property type="entry name" value="ACP-like"/>
    <property type="match status" value="1"/>
</dbReference>
<dbReference type="SMART" id="SM01294">
    <property type="entry name" value="PKS_PP_betabranch"/>
    <property type="match status" value="1"/>
</dbReference>
<dbReference type="RefSeq" id="WP_274052859.1">
    <property type="nucleotide sequence ID" value="NZ_CP059693.1"/>
</dbReference>
<organism evidence="9 10">
    <name type="scientific">Thalassomonas haliotis</name>
    <dbReference type="NCBI Taxonomy" id="485448"/>
    <lineage>
        <taxon>Bacteria</taxon>
        <taxon>Pseudomonadati</taxon>
        <taxon>Pseudomonadota</taxon>
        <taxon>Gammaproteobacteria</taxon>
        <taxon>Alteromonadales</taxon>
        <taxon>Colwelliaceae</taxon>
        <taxon>Thalassomonas</taxon>
    </lineage>
</organism>
<dbReference type="SMART" id="SM00823">
    <property type="entry name" value="PKS_PP"/>
    <property type="match status" value="1"/>
</dbReference>
<dbReference type="InterPro" id="IPR020806">
    <property type="entry name" value="PKS_PP-bd"/>
</dbReference>
<evidence type="ECO:0000256" key="4">
    <source>
        <dbReference type="ARBA" id="ARBA00022598"/>
    </source>
</evidence>
<evidence type="ECO:0000256" key="7">
    <source>
        <dbReference type="SAM" id="Phobius"/>
    </source>
</evidence>
<sequence>MNNTSVLPSVTNWVQVLEHQARTGADHRAIGELSSDLEQSKQLSYLELTRQAKALAVELSRKTSFGDRVLLVMPSSVDYVVGFFACIYAGVIAVTAYPPHLKKRDWYRLNAIAADCQPSIVLYSQKQSPQVDKWLQNTAFAMEKIIVGEQDLNNANLWRQGNIDENDLVYLQYSSGSTGNPKGVMLSHANLLSNTRLIAGHYAMSPDDKLINWLPLFHDMGLVGCILSPILAGAEILLMQSASVAQQPLKLLTAISQHKATITAGPNFIFDLATNRISSEEKAQLDLSSLKAFVNGAEPINAQTIKDFSHYFADAGLAANAVKPNYGMAEACLMVTCTTLEQGYQLCSVDKDQLQLDKAITAEQNAHELAASGTIIPGLEVKIIHPDTRVTLPDSYVGEIMFRGDSVCRGYWQKPELNEKTFDQVIDGETGYMCSGDLGFIKENQLFVTGRRKEMFIINGRNFYPQDLEKTVTRVGDEVMIHGGAVFEIPGQDPSENRLVLVQELSRKGLAQKDHSELIKNILSQVAEVHEVKLTDIVLLRPMALPKTTSGKIQRVGCREAYLNNQLTIVASWQQPKAKNHSSQQLPEMQAGCAKSIAAWISAWVAQRFGLPAEEVTQTQELSQLGLDSIDAMTLTHELSVRLDKALTADLSWTYPSIEALANFLANKDHNSQNSDYSEPLEGVI</sequence>
<proteinExistence type="inferred from homology"/>
<dbReference type="Gene3D" id="3.30.300.30">
    <property type="match status" value="1"/>
</dbReference>
<dbReference type="CDD" id="cd05931">
    <property type="entry name" value="FAAL"/>
    <property type="match status" value="1"/>
</dbReference>
<feature type="transmembrane region" description="Helical" evidence="7">
    <location>
        <begin position="79"/>
        <end position="98"/>
    </location>
</feature>
<keyword evidence="7" id="KW-0812">Transmembrane</keyword>
<dbReference type="EMBL" id="CP059693">
    <property type="protein sequence ID" value="WDE12578.1"/>
    <property type="molecule type" value="Genomic_DNA"/>
</dbReference>
<dbReference type="InterPro" id="IPR009081">
    <property type="entry name" value="PP-bd_ACP"/>
</dbReference>
<dbReference type="PROSITE" id="PS50075">
    <property type="entry name" value="CARRIER"/>
    <property type="match status" value="1"/>
</dbReference>